<reference evidence="2" key="1">
    <citation type="submission" date="2016-11" db="UniProtKB">
        <authorList>
            <consortium name="WormBaseParasite"/>
        </authorList>
    </citation>
    <scope>IDENTIFICATION</scope>
</reference>
<dbReference type="Proteomes" id="UP000095283">
    <property type="component" value="Unplaced"/>
</dbReference>
<dbReference type="WBParaSite" id="Hba_02385">
    <property type="protein sequence ID" value="Hba_02385"/>
    <property type="gene ID" value="Hba_02385"/>
</dbReference>
<organism evidence="1 2">
    <name type="scientific">Heterorhabditis bacteriophora</name>
    <name type="common">Entomopathogenic nematode worm</name>
    <dbReference type="NCBI Taxonomy" id="37862"/>
    <lineage>
        <taxon>Eukaryota</taxon>
        <taxon>Metazoa</taxon>
        <taxon>Ecdysozoa</taxon>
        <taxon>Nematoda</taxon>
        <taxon>Chromadorea</taxon>
        <taxon>Rhabditida</taxon>
        <taxon>Rhabditina</taxon>
        <taxon>Rhabditomorpha</taxon>
        <taxon>Strongyloidea</taxon>
        <taxon>Heterorhabditidae</taxon>
        <taxon>Heterorhabditis</taxon>
    </lineage>
</organism>
<evidence type="ECO:0000313" key="1">
    <source>
        <dbReference type="Proteomes" id="UP000095283"/>
    </source>
</evidence>
<evidence type="ECO:0000313" key="2">
    <source>
        <dbReference type="WBParaSite" id="Hba_02385"/>
    </source>
</evidence>
<protein>
    <submittedName>
        <fullName evidence="2">DUF773 domain-containing protein</fullName>
    </submittedName>
</protein>
<sequence length="281" mass="29719">MVNQAPSVSRSAIAMATPIPTRAKIKKGLRRSAAAGIAPTSGMSSSMAKGYAIAPKQPVPRRLPTVRIAPDKAAAFRALARQQGLTASSALAALAAAHADIRQPFGPRVRAQHGPDGMRYGAVLPDPKVSEEVRRGTNGGGETAAWGSPFLCLQSGGHWFGSPGPCPNLPGGGFSGAAPGRVLLSSRREKATAKAAQKSVMIDLGLNPGLVENYSEVSLEPVSFEKEEGFSWGSRWIAVHEAHCHNDNRLLADGREFVVTKANPTFKTLLNAWREEQQRAG</sequence>
<keyword evidence="1" id="KW-1185">Reference proteome</keyword>
<dbReference type="AlphaFoldDB" id="A0A1I7WCH4"/>
<accession>A0A1I7WCH4</accession>
<name>A0A1I7WCH4_HETBA</name>
<proteinExistence type="predicted"/>